<dbReference type="SUPFAM" id="SSF161098">
    <property type="entry name" value="MetI-like"/>
    <property type="match status" value="1"/>
</dbReference>
<dbReference type="KEGG" id="manr:MPAN_017600"/>
<evidence type="ECO:0000256" key="2">
    <source>
        <dbReference type="ARBA" id="ARBA00022448"/>
    </source>
</evidence>
<protein>
    <submittedName>
        <fullName evidence="8">Sugar ABC transporter permease</fullName>
    </submittedName>
</protein>
<evidence type="ECO:0000256" key="6">
    <source>
        <dbReference type="ARBA" id="ARBA00023136"/>
    </source>
</evidence>
<accession>A0A7U9TK60</accession>
<dbReference type="Pfam" id="PF00528">
    <property type="entry name" value="BPD_transp_1"/>
    <property type="match status" value="1"/>
</dbReference>
<evidence type="ECO:0000256" key="7">
    <source>
        <dbReference type="RuleBase" id="RU363032"/>
    </source>
</evidence>
<evidence type="ECO:0000256" key="4">
    <source>
        <dbReference type="ARBA" id="ARBA00022692"/>
    </source>
</evidence>
<evidence type="ECO:0000313" key="8">
    <source>
        <dbReference type="EMBL" id="BCR36867.1"/>
    </source>
</evidence>
<evidence type="ECO:0000256" key="5">
    <source>
        <dbReference type="ARBA" id="ARBA00022989"/>
    </source>
</evidence>
<dbReference type="InterPro" id="IPR051393">
    <property type="entry name" value="ABC_transporter_permease"/>
</dbReference>
<feature type="transmembrane region" description="Helical" evidence="7">
    <location>
        <begin position="318"/>
        <end position="337"/>
    </location>
</feature>
<proteinExistence type="inferred from homology"/>
<dbReference type="Proteomes" id="UP000620133">
    <property type="component" value="Chromosome"/>
</dbReference>
<feature type="transmembrane region" description="Helical" evidence="7">
    <location>
        <begin position="248"/>
        <end position="269"/>
    </location>
</feature>
<evidence type="ECO:0000256" key="1">
    <source>
        <dbReference type="ARBA" id="ARBA00004651"/>
    </source>
</evidence>
<dbReference type="PANTHER" id="PTHR30193">
    <property type="entry name" value="ABC TRANSPORTER PERMEASE PROTEIN"/>
    <property type="match status" value="1"/>
</dbReference>
<comment type="similarity">
    <text evidence="7">Belongs to the binding-protein-dependent transport system permease family.</text>
</comment>
<dbReference type="PANTHER" id="PTHR30193:SF37">
    <property type="entry name" value="INNER MEMBRANE ABC TRANSPORTER PERMEASE PROTEIN YCJO"/>
    <property type="match status" value="1"/>
</dbReference>
<keyword evidence="3" id="KW-1003">Cell membrane</keyword>
<dbReference type="Gene3D" id="1.10.3720.10">
    <property type="entry name" value="MetI-like"/>
    <property type="match status" value="1"/>
</dbReference>
<dbReference type="AlphaFoldDB" id="A0A7U9TK60"/>
<feature type="transmembrane region" description="Helical" evidence="7">
    <location>
        <begin position="141"/>
        <end position="162"/>
    </location>
</feature>
<keyword evidence="2 7" id="KW-0813">Transport</keyword>
<dbReference type="InterPro" id="IPR000515">
    <property type="entry name" value="MetI-like"/>
</dbReference>
<evidence type="ECO:0000256" key="3">
    <source>
        <dbReference type="ARBA" id="ARBA00022475"/>
    </source>
</evidence>
<feature type="transmembrane region" description="Helical" evidence="7">
    <location>
        <begin position="103"/>
        <end position="129"/>
    </location>
</feature>
<keyword evidence="4 7" id="KW-0812">Transmembrane</keyword>
<dbReference type="CDD" id="cd06261">
    <property type="entry name" value="TM_PBP2"/>
    <property type="match status" value="1"/>
</dbReference>
<feature type="transmembrane region" description="Helical" evidence="7">
    <location>
        <begin position="196"/>
        <end position="220"/>
    </location>
</feature>
<name>A0A7U9TK60_9MOLU</name>
<keyword evidence="5 7" id="KW-1133">Transmembrane helix</keyword>
<comment type="subcellular location">
    <subcellularLocation>
        <location evidence="1 7">Cell membrane</location>
        <topology evidence="1 7">Multi-pass membrane protein</topology>
    </subcellularLocation>
</comment>
<dbReference type="GO" id="GO:0055085">
    <property type="term" value="P:transmembrane transport"/>
    <property type="evidence" value="ECO:0007669"/>
    <property type="project" value="InterPro"/>
</dbReference>
<organism evidence="8 9">
    <name type="scientific">Mariniplasma anaerobium</name>
    <dbReference type="NCBI Taxonomy" id="2735436"/>
    <lineage>
        <taxon>Bacteria</taxon>
        <taxon>Bacillati</taxon>
        <taxon>Mycoplasmatota</taxon>
        <taxon>Mollicutes</taxon>
        <taxon>Acholeplasmatales</taxon>
        <taxon>Acholeplasmataceae</taxon>
        <taxon>Mariniplasma</taxon>
    </lineage>
</organism>
<evidence type="ECO:0000313" key="9">
    <source>
        <dbReference type="Proteomes" id="UP000620133"/>
    </source>
</evidence>
<dbReference type="RefSeq" id="WP_176239508.1">
    <property type="nucleotide sequence ID" value="NZ_AP024412.1"/>
</dbReference>
<feature type="transmembrane region" description="Helical" evidence="7">
    <location>
        <begin position="41"/>
        <end position="64"/>
    </location>
</feature>
<dbReference type="PROSITE" id="PS50928">
    <property type="entry name" value="ABC_TM1"/>
    <property type="match status" value="1"/>
</dbReference>
<dbReference type="InterPro" id="IPR035906">
    <property type="entry name" value="MetI-like_sf"/>
</dbReference>
<dbReference type="EMBL" id="AP024412">
    <property type="protein sequence ID" value="BCR36867.1"/>
    <property type="molecule type" value="Genomic_DNA"/>
</dbReference>
<keyword evidence="6 7" id="KW-0472">Membrane</keyword>
<reference evidence="8" key="1">
    <citation type="submission" date="2021-01" db="EMBL/GenBank/DDBJ databases">
        <title>Draft genome sequence of Acholeplasmataceae bacterium strain Mahy22.</title>
        <authorList>
            <person name="Watanabe M."/>
            <person name="Kojima H."/>
            <person name="Fukui M."/>
        </authorList>
    </citation>
    <scope>NUCLEOTIDE SEQUENCE</scope>
    <source>
        <strain evidence="8">Mahy22</strain>
    </source>
</reference>
<keyword evidence="9" id="KW-1185">Reference proteome</keyword>
<dbReference type="GO" id="GO:0005886">
    <property type="term" value="C:plasma membrane"/>
    <property type="evidence" value="ECO:0007669"/>
    <property type="project" value="UniProtKB-SubCell"/>
</dbReference>
<gene>
    <name evidence="8" type="ORF">MPAN_017600</name>
</gene>
<sequence length="346" mass="38575">MKEFIRELKWSIRSKTHYMAVRLNDFLEKHHLRFFAHMPGWFKAIFFLLPALLVLGVFTFYPIINSFLVSFYSGYNIVTGEFDGYTLIGNYVTVLSESGFRQAILNTAIIVFVSVPIAIVAALFIAVAMNSIKPLKGFFQNMFFLPYVTNSIAIGLVFAFMFKGNTNDLFNLGLANQVVTWFGGTPVPWVGVGATYWSAMAVILIHGVWAGLAFKIIVFLSSIQGIDKQYYQAAQIDGASRSKSFRRITVPLISPMIFYILVTSIIGTFKTYSSIVAIIGTSGVITTGANGQVNLKTIVFFIYEYLQETGRNGALSEAAAAAILLFLIIMVFTVIQLRVGKKRVHY</sequence>